<dbReference type="SUPFAM" id="SSF52096">
    <property type="entry name" value="ClpP/crotonase"/>
    <property type="match status" value="1"/>
</dbReference>
<keyword evidence="5" id="KW-0413">Isomerase</keyword>
<keyword evidence="3" id="KW-0378">Hydrolase</keyword>
<dbReference type="NCBIfam" id="NF004127">
    <property type="entry name" value="PRK05617.1"/>
    <property type="match status" value="1"/>
</dbReference>
<dbReference type="KEGG" id="rpod:E0E05_04325"/>
<dbReference type="AlphaFoldDB" id="A0A4P6UXY7"/>
<dbReference type="GO" id="GO:0003860">
    <property type="term" value="F:3-hydroxyisobutyryl-CoA hydrolase activity"/>
    <property type="evidence" value="ECO:0007669"/>
    <property type="project" value="UniProtKB-EC"/>
</dbReference>
<evidence type="ECO:0000313" key="5">
    <source>
        <dbReference type="EMBL" id="QBK29892.1"/>
    </source>
</evidence>
<evidence type="ECO:0000313" key="6">
    <source>
        <dbReference type="Proteomes" id="UP000293719"/>
    </source>
</evidence>
<dbReference type="Proteomes" id="UP000293719">
    <property type="component" value="Chromosome"/>
</dbReference>
<comment type="catalytic activity">
    <reaction evidence="1">
        <text>3-hydroxy-2-methylpropanoyl-CoA + H2O = 3-hydroxy-2-methylpropanoate + CoA + H(+)</text>
        <dbReference type="Rhea" id="RHEA:20888"/>
        <dbReference type="ChEBI" id="CHEBI:11805"/>
        <dbReference type="ChEBI" id="CHEBI:15377"/>
        <dbReference type="ChEBI" id="CHEBI:15378"/>
        <dbReference type="ChEBI" id="CHEBI:57287"/>
        <dbReference type="ChEBI" id="CHEBI:57340"/>
        <dbReference type="EC" id="3.1.2.4"/>
    </reaction>
</comment>
<dbReference type="Gene3D" id="3.90.226.10">
    <property type="entry name" value="2-enoyl-CoA Hydratase, Chain A, domain 1"/>
    <property type="match status" value="1"/>
</dbReference>
<dbReference type="CDD" id="cd06558">
    <property type="entry name" value="crotonase-like"/>
    <property type="match status" value="1"/>
</dbReference>
<proteinExistence type="predicted"/>
<feature type="domain" description="Enoyl-CoA hydratase/isomerase" evidence="4">
    <location>
        <begin position="15"/>
        <end position="334"/>
    </location>
</feature>
<protein>
    <recommendedName>
        <fullName evidence="2">3-hydroxyisobutyryl-CoA hydrolase</fullName>
        <ecNumber evidence="2">3.1.2.4</ecNumber>
    </recommendedName>
</protein>
<name>A0A4P6UXY7_9HYPH</name>
<reference evidence="5 6" key="1">
    <citation type="journal article" date="2017" name="Int. J. Syst. Evol. Microbiol.">
        <title>Roseitalea porphyridii gen. nov., sp. nov., isolated from a red alga, and reclassification of Hoeflea suaedae Chung et al. 2013 as Pseudohoeflea suaedae gen. nov., comb. nov.</title>
        <authorList>
            <person name="Hyeon J.W."/>
            <person name="Jeong S.E."/>
            <person name="Baek K."/>
            <person name="Jeon C.O."/>
        </authorList>
    </citation>
    <scope>NUCLEOTIDE SEQUENCE [LARGE SCALE GENOMIC DNA]</scope>
    <source>
        <strain evidence="5 6">MA7-20</strain>
    </source>
</reference>
<evidence type="ECO:0000259" key="4">
    <source>
        <dbReference type="Pfam" id="PF16113"/>
    </source>
</evidence>
<dbReference type="EMBL" id="CP036532">
    <property type="protein sequence ID" value="QBK29892.1"/>
    <property type="molecule type" value="Genomic_DNA"/>
</dbReference>
<dbReference type="InterPro" id="IPR045004">
    <property type="entry name" value="ECH_dom"/>
</dbReference>
<dbReference type="Pfam" id="PF16113">
    <property type="entry name" value="ECH_2"/>
    <property type="match status" value="1"/>
</dbReference>
<keyword evidence="6" id="KW-1185">Reference proteome</keyword>
<evidence type="ECO:0000256" key="2">
    <source>
        <dbReference type="ARBA" id="ARBA00011915"/>
    </source>
</evidence>
<evidence type="ECO:0000256" key="3">
    <source>
        <dbReference type="ARBA" id="ARBA00022801"/>
    </source>
</evidence>
<dbReference type="EC" id="3.1.2.4" evidence="2"/>
<dbReference type="GO" id="GO:0005829">
    <property type="term" value="C:cytosol"/>
    <property type="evidence" value="ECO:0007669"/>
    <property type="project" value="TreeGrafter"/>
</dbReference>
<dbReference type="PANTHER" id="PTHR43176">
    <property type="entry name" value="3-HYDROXYISOBUTYRYL-COA HYDROLASE-RELATED"/>
    <property type="match status" value="1"/>
</dbReference>
<gene>
    <name evidence="5" type="ORF">E0E05_04325</name>
</gene>
<dbReference type="RefSeq" id="WP_131615603.1">
    <property type="nucleotide sequence ID" value="NZ_CP036532.1"/>
</dbReference>
<dbReference type="OrthoDB" id="9790967at2"/>
<dbReference type="GO" id="GO:0006574">
    <property type="term" value="P:L-valine catabolic process"/>
    <property type="evidence" value="ECO:0007669"/>
    <property type="project" value="TreeGrafter"/>
</dbReference>
<sequence length="351" mass="37975">MTDDPEVLIRRQGRVGHITLNRPQVLNALSPAMIDAISNALSEWARDRDIAMVLVDAAGERAFCAGGDINVLYERALAGDHEFGRAFWRAEYRMNAQIAHFPKPFVALVHGIVMGGGVGVSLHGSHRIVTDTVRFAMPECAIGLIPDVGASLLLGRTPGHFGEFLGLTGRRLDAAEMVYCGLADQIVPAGAMDDLRAALLQSGDPGSARQFVTEPGPAAIAGERASINAVFGLDTIELILEASRALDNGWGAEVQRLLRAGSVLSQQVALLTIRKARRHGSVVAALRDEFRFTARATEHAELLEGIRAAVIDKDRDPQWRYRTPDDVPDTLLAEFGEKAPGGDFAYLEKRP</sequence>
<dbReference type="GeneID" id="90766513"/>
<dbReference type="PANTHER" id="PTHR43176:SF3">
    <property type="entry name" value="3-HYDROXYISOBUTYRYL-COA HYDROLASE, MITOCHONDRIAL"/>
    <property type="match status" value="1"/>
</dbReference>
<dbReference type="GO" id="GO:0016853">
    <property type="term" value="F:isomerase activity"/>
    <property type="evidence" value="ECO:0007669"/>
    <property type="project" value="UniProtKB-KW"/>
</dbReference>
<dbReference type="InterPro" id="IPR029045">
    <property type="entry name" value="ClpP/crotonase-like_dom_sf"/>
</dbReference>
<organism evidence="5 6">
    <name type="scientific">Roseitalea porphyridii</name>
    <dbReference type="NCBI Taxonomy" id="1852022"/>
    <lineage>
        <taxon>Bacteria</taxon>
        <taxon>Pseudomonadati</taxon>
        <taxon>Pseudomonadota</taxon>
        <taxon>Alphaproteobacteria</taxon>
        <taxon>Hyphomicrobiales</taxon>
        <taxon>Ahrensiaceae</taxon>
        <taxon>Roseitalea</taxon>
    </lineage>
</organism>
<dbReference type="InterPro" id="IPR032259">
    <property type="entry name" value="HIBYL-CoA-H"/>
</dbReference>
<evidence type="ECO:0000256" key="1">
    <source>
        <dbReference type="ARBA" id="ARBA00001709"/>
    </source>
</evidence>
<accession>A0A4P6UXY7</accession>